<dbReference type="Proteomes" id="UP001340816">
    <property type="component" value="Chromosome"/>
</dbReference>
<sequence length="40" mass="4455">MPARTVSRRSVPKAAPLHRVRLYSRPHIDLLRVAGALCCS</sequence>
<evidence type="ECO:0000313" key="1">
    <source>
        <dbReference type="EMBL" id="WSD13232.1"/>
    </source>
</evidence>
<dbReference type="GeneID" id="300093450"/>
<dbReference type="NCBIfam" id="NF042934">
    <property type="entry name" value="cis_reg_atten"/>
    <property type="match status" value="1"/>
</dbReference>
<protein>
    <submittedName>
        <fullName evidence="1">Uncharacterized protein</fullName>
    </submittedName>
</protein>
<evidence type="ECO:0000313" key="2">
    <source>
        <dbReference type="Proteomes" id="UP001340816"/>
    </source>
</evidence>
<dbReference type="EMBL" id="CP109135">
    <property type="protein sequence ID" value="WSD13232.1"/>
    <property type="molecule type" value="Genomic_DNA"/>
</dbReference>
<proteinExistence type="predicted"/>
<organism evidence="1 2">
    <name type="scientific">Streptomyces phaeochromogenes</name>
    <dbReference type="NCBI Taxonomy" id="1923"/>
    <lineage>
        <taxon>Bacteria</taxon>
        <taxon>Bacillati</taxon>
        <taxon>Actinomycetota</taxon>
        <taxon>Actinomycetes</taxon>
        <taxon>Kitasatosporales</taxon>
        <taxon>Streptomycetaceae</taxon>
        <taxon>Streptomyces</taxon>
        <taxon>Streptomyces phaeochromogenes group</taxon>
    </lineage>
</organism>
<dbReference type="InterPro" id="IPR049979">
    <property type="entry name" value="Cys_resp_CS_actino"/>
</dbReference>
<gene>
    <name evidence="1" type="ORF">OHB35_08290</name>
</gene>
<name>A0ABZ1H6J5_STRPH</name>
<accession>A0ABZ1H6J5</accession>
<dbReference type="RefSeq" id="WP_257678064.1">
    <property type="nucleotide sequence ID" value="NZ_CP108011.1"/>
</dbReference>
<keyword evidence="2" id="KW-1185">Reference proteome</keyword>
<reference evidence="1 2" key="1">
    <citation type="submission" date="2022-10" db="EMBL/GenBank/DDBJ databases">
        <title>The complete genomes of actinobacterial strains from the NBC collection.</title>
        <authorList>
            <person name="Joergensen T.S."/>
            <person name="Alvarez Arevalo M."/>
            <person name="Sterndorff E.B."/>
            <person name="Faurdal D."/>
            <person name="Vuksanovic O."/>
            <person name="Mourched A.-S."/>
            <person name="Charusanti P."/>
            <person name="Shaw S."/>
            <person name="Blin K."/>
            <person name="Weber T."/>
        </authorList>
    </citation>
    <scope>NUCLEOTIDE SEQUENCE [LARGE SCALE GENOMIC DNA]</scope>
    <source>
        <strain evidence="1 2">NBC 01752</strain>
    </source>
</reference>